<proteinExistence type="predicted"/>
<accession>A0A2W5KG04</accession>
<evidence type="ECO:0000259" key="1">
    <source>
        <dbReference type="PROSITE" id="PS50987"/>
    </source>
</evidence>
<feature type="domain" description="HTH arsR-type" evidence="1">
    <location>
        <begin position="7"/>
        <end position="102"/>
    </location>
</feature>
<dbReference type="InterPro" id="IPR011991">
    <property type="entry name" value="ArsR-like_HTH"/>
</dbReference>
<dbReference type="SUPFAM" id="SSF53335">
    <property type="entry name" value="S-adenosyl-L-methionine-dependent methyltransferases"/>
    <property type="match status" value="1"/>
</dbReference>
<dbReference type="AlphaFoldDB" id="A0A2W5KG04"/>
<dbReference type="NCBIfam" id="NF033788">
    <property type="entry name" value="HTH_metalloreg"/>
    <property type="match status" value="1"/>
</dbReference>
<dbReference type="SUPFAM" id="SSF46785">
    <property type="entry name" value="Winged helix' DNA-binding domain"/>
    <property type="match status" value="1"/>
</dbReference>
<sequence length="339" mass="36502">MSFWNTAPSIGLDAALAALRAAGEPTRLRVLALLAEGELTVSDLTDILGQSQPRISRHLKLLVEAGLIERHREGAWAFFGLAGETEAGLALRAALGRLDRDDPALARDRVRLAEVRAQHQDAADGYFSANAGRWDSLRNFHVPEAAVERAVLEAVGDGRIEAALDLGTGTGRMLELVAPRVGRAIGVDSNRDMLALARANLSRAGVSNAQVRQGDIFAPPTPADAFDLVIVHQVLHFLDDGARAIREAARALRPGGRLIVVDFAPHAIEALREEHAHRRLGFSPETMDGWFRAAGLEPISRRDLPPPDGAADKLTVSLWTARDPRMVADPLPSSSLEVA</sequence>
<dbReference type="EMBL" id="QFPN01000004">
    <property type="protein sequence ID" value="PZQ15821.1"/>
    <property type="molecule type" value="Genomic_DNA"/>
</dbReference>
<gene>
    <name evidence="2" type="ORF">DI565_08255</name>
</gene>
<name>A0A2W5KG04_ANCNO</name>
<dbReference type="PRINTS" id="PR00778">
    <property type="entry name" value="HTHARSR"/>
</dbReference>
<dbReference type="InterPro" id="IPR050508">
    <property type="entry name" value="Methyltransf_Superfamily"/>
</dbReference>
<dbReference type="Pfam" id="PF01022">
    <property type="entry name" value="HTH_5"/>
    <property type="match status" value="1"/>
</dbReference>
<dbReference type="Pfam" id="PF08241">
    <property type="entry name" value="Methyltransf_11"/>
    <property type="match status" value="1"/>
</dbReference>
<dbReference type="GO" id="GO:0008757">
    <property type="term" value="F:S-adenosylmethionine-dependent methyltransferase activity"/>
    <property type="evidence" value="ECO:0007669"/>
    <property type="project" value="InterPro"/>
</dbReference>
<dbReference type="SMART" id="SM00418">
    <property type="entry name" value="HTH_ARSR"/>
    <property type="match status" value="1"/>
</dbReference>
<dbReference type="InterPro" id="IPR029063">
    <property type="entry name" value="SAM-dependent_MTases_sf"/>
</dbReference>
<dbReference type="InterPro" id="IPR001845">
    <property type="entry name" value="HTH_ArsR_DNA-bd_dom"/>
</dbReference>
<comment type="caution">
    <text evidence="2">The sequence shown here is derived from an EMBL/GenBank/DDBJ whole genome shotgun (WGS) entry which is preliminary data.</text>
</comment>
<dbReference type="InterPro" id="IPR036388">
    <property type="entry name" value="WH-like_DNA-bd_sf"/>
</dbReference>
<evidence type="ECO:0000313" key="2">
    <source>
        <dbReference type="EMBL" id="PZQ15821.1"/>
    </source>
</evidence>
<dbReference type="InterPro" id="IPR013216">
    <property type="entry name" value="Methyltransf_11"/>
</dbReference>
<dbReference type="Gene3D" id="1.10.10.10">
    <property type="entry name" value="Winged helix-like DNA-binding domain superfamily/Winged helix DNA-binding domain"/>
    <property type="match status" value="1"/>
</dbReference>
<dbReference type="Proteomes" id="UP000249577">
    <property type="component" value="Unassembled WGS sequence"/>
</dbReference>
<organism evidence="2 3">
    <name type="scientific">Ancylobacter novellus</name>
    <name type="common">Thiobacillus novellus</name>
    <dbReference type="NCBI Taxonomy" id="921"/>
    <lineage>
        <taxon>Bacteria</taxon>
        <taxon>Pseudomonadati</taxon>
        <taxon>Pseudomonadota</taxon>
        <taxon>Alphaproteobacteria</taxon>
        <taxon>Hyphomicrobiales</taxon>
        <taxon>Xanthobacteraceae</taxon>
        <taxon>Ancylobacter</taxon>
    </lineage>
</organism>
<protein>
    <submittedName>
        <fullName evidence="2">ArsR family transcriptional regulator</fullName>
    </submittedName>
</protein>
<dbReference type="CDD" id="cd00090">
    <property type="entry name" value="HTH_ARSR"/>
    <property type="match status" value="1"/>
</dbReference>
<dbReference type="CDD" id="cd02440">
    <property type="entry name" value="AdoMet_MTases"/>
    <property type="match status" value="1"/>
</dbReference>
<dbReference type="PANTHER" id="PTHR42912:SF93">
    <property type="entry name" value="N6-ADENOSINE-METHYLTRANSFERASE TMT1A"/>
    <property type="match status" value="1"/>
</dbReference>
<dbReference type="Gene3D" id="3.40.50.150">
    <property type="entry name" value="Vaccinia Virus protein VP39"/>
    <property type="match status" value="1"/>
</dbReference>
<dbReference type="PROSITE" id="PS50987">
    <property type="entry name" value="HTH_ARSR_2"/>
    <property type="match status" value="1"/>
</dbReference>
<dbReference type="PANTHER" id="PTHR42912">
    <property type="entry name" value="METHYLTRANSFERASE"/>
    <property type="match status" value="1"/>
</dbReference>
<dbReference type="InterPro" id="IPR036390">
    <property type="entry name" value="WH_DNA-bd_sf"/>
</dbReference>
<evidence type="ECO:0000313" key="3">
    <source>
        <dbReference type="Proteomes" id="UP000249577"/>
    </source>
</evidence>
<reference evidence="2 3" key="1">
    <citation type="submission" date="2017-08" db="EMBL/GenBank/DDBJ databases">
        <title>Infants hospitalized years apart are colonized by the same room-sourced microbial strains.</title>
        <authorList>
            <person name="Brooks B."/>
            <person name="Olm M.R."/>
            <person name="Firek B.A."/>
            <person name="Baker R."/>
            <person name="Thomas B.C."/>
            <person name="Morowitz M.J."/>
            <person name="Banfield J.F."/>
        </authorList>
    </citation>
    <scope>NUCLEOTIDE SEQUENCE [LARGE SCALE GENOMIC DNA]</scope>
    <source>
        <strain evidence="2">S2_005_003_R2_43</strain>
    </source>
</reference>
<dbReference type="GO" id="GO:0003700">
    <property type="term" value="F:DNA-binding transcription factor activity"/>
    <property type="evidence" value="ECO:0007669"/>
    <property type="project" value="InterPro"/>
</dbReference>